<keyword evidence="9" id="KW-1185">Reference proteome</keyword>
<evidence type="ECO:0000256" key="7">
    <source>
        <dbReference type="SAM" id="SignalP"/>
    </source>
</evidence>
<dbReference type="SMART" id="SM00494">
    <property type="entry name" value="ChtBD2"/>
    <property type="match status" value="2"/>
</dbReference>
<organism evidence="9 10">
    <name type="scientific">Crassostrea virginica</name>
    <name type="common">Eastern oyster</name>
    <dbReference type="NCBI Taxonomy" id="6565"/>
    <lineage>
        <taxon>Eukaryota</taxon>
        <taxon>Metazoa</taxon>
        <taxon>Spiralia</taxon>
        <taxon>Lophotrochozoa</taxon>
        <taxon>Mollusca</taxon>
        <taxon>Bivalvia</taxon>
        <taxon>Autobranchia</taxon>
        <taxon>Pteriomorphia</taxon>
        <taxon>Ostreida</taxon>
        <taxon>Ostreoidea</taxon>
        <taxon>Ostreidae</taxon>
        <taxon>Crassostrea</taxon>
    </lineage>
</organism>
<dbReference type="PANTHER" id="PTHR23301">
    <property type="entry name" value="CHITIN BINDING PERITROPHIN-A"/>
    <property type="match status" value="1"/>
</dbReference>
<dbReference type="OrthoDB" id="6114806at2759"/>
<feature type="region of interest" description="Disordered" evidence="6">
    <location>
        <begin position="80"/>
        <end position="109"/>
    </location>
</feature>
<keyword evidence="2 7" id="KW-0732">Signal</keyword>
<feature type="domain" description="Chitin-binding type-2" evidence="8">
    <location>
        <begin position="16"/>
        <end position="72"/>
    </location>
</feature>
<dbReference type="GO" id="GO:0008061">
    <property type="term" value="F:chitin binding"/>
    <property type="evidence" value="ECO:0007669"/>
    <property type="project" value="UniProtKB-KW"/>
</dbReference>
<dbReference type="KEGG" id="cvn:111109712"/>
<dbReference type="RefSeq" id="XP_022301642.1">
    <property type="nucleotide sequence ID" value="XM_022445934.1"/>
</dbReference>
<name>A0A8B8BE22_CRAVI</name>
<gene>
    <name evidence="10" type="primary">LOC111109712</name>
</gene>
<feature type="signal peptide" evidence="7">
    <location>
        <begin position="1"/>
        <end position="22"/>
    </location>
</feature>
<evidence type="ECO:0000256" key="5">
    <source>
        <dbReference type="ARBA" id="ARBA00023180"/>
    </source>
</evidence>
<evidence type="ECO:0000313" key="10">
    <source>
        <dbReference type="RefSeq" id="XP_022301642.1"/>
    </source>
</evidence>
<keyword evidence="5" id="KW-0325">Glycoprotein</keyword>
<keyword evidence="3" id="KW-0677">Repeat</keyword>
<dbReference type="InterPro" id="IPR036508">
    <property type="entry name" value="Chitin-bd_dom_sf"/>
</dbReference>
<evidence type="ECO:0000256" key="2">
    <source>
        <dbReference type="ARBA" id="ARBA00022729"/>
    </source>
</evidence>
<evidence type="ECO:0000256" key="1">
    <source>
        <dbReference type="ARBA" id="ARBA00022669"/>
    </source>
</evidence>
<dbReference type="InterPro" id="IPR002557">
    <property type="entry name" value="Chitin-bd_dom"/>
</dbReference>
<evidence type="ECO:0000256" key="6">
    <source>
        <dbReference type="SAM" id="MobiDB-lite"/>
    </source>
</evidence>
<feature type="compositionally biased region" description="Basic and acidic residues" evidence="6">
    <location>
        <begin position="96"/>
        <end position="109"/>
    </location>
</feature>
<dbReference type="Proteomes" id="UP000694844">
    <property type="component" value="Chromosome 8"/>
</dbReference>
<evidence type="ECO:0000256" key="4">
    <source>
        <dbReference type="ARBA" id="ARBA00023157"/>
    </source>
</evidence>
<evidence type="ECO:0000313" key="9">
    <source>
        <dbReference type="Proteomes" id="UP000694844"/>
    </source>
</evidence>
<dbReference type="AlphaFoldDB" id="A0A8B8BE22"/>
<proteinExistence type="predicted"/>
<evidence type="ECO:0000259" key="8">
    <source>
        <dbReference type="PROSITE" id="PS50940"/>
    </source>
</evidence>
<dbReference type="SUPFAM" id="SSF57625">
    <property type="entry name" value="Invertebrate chitin-binding proteins"/>
    <property type="match status" value="2"/>
</dbReference>
<dbReference type="GO" id="GO:0005576">
    <property type="term" value="C:extracellular region"/>
    <property type="evidence" value="ECO:0007669"/>
    <property type="project" value="InterPro"/>
</dbReference>
<dbReference type="GeneID" id="111109712"/>
<sequence>MFWRVSVLFLALPSLSIQCSMGTWKADPTDCGKFRMCVLGQEMEFKCPDKTMANQMMQACVPQGSFMDTCSKKQSQSMVTEKAAPMSPKLPVTTAKTEKPATAKPTTEKPKVDPYLAMCSGTPSAVLPHPGSCAKSVECSMVMKGMVGVFECPFPTLWNTETKRCDNPSTVKCGGRQEPKDACEYDSNSCVHSSHCVPCEVRFPSCKDRPDGINAWSGRERTPYFVVCENERLVRQGKCTYEEDSHIVFDPIERACVRL</sequence>
<feature type="domain" description="Chitin-binding type-2" evidence="8">
    <location>
        <begin position="116"/>
        <end position="175"/>
    </location>
</feature>
<dbReference type="Pfam" id="PF01607">
    <property type="entry name" value="CBM_14"/>
    <property type="match status" value="2"/>
</dbReference>
<dbReference type="InterPro" id="IPR051940">
    <property type="entry name" value="Chitin_bind-dev_reg"/>
</dbReference>
<evidence type="ECO:0000256" key="3">
    <source>
        <dbReference type="ARBA" id="ARBA00022737"/>
    </source>
</evidence>
<accession>A0A8B8BE22</accession>
<keyword evidence="1" id="KW-0147">Chitin-binding</keyword>
<keyword evidence="4" id="KW-1015">Disulfide bond</keyword>
<protein>
    <submittedName>
        <fullName evidence="10">Uncharacterized protein LOC111109712</fullName>
    </submittedName>
</protein>
<feature type="chain" id="PRO_5034467287" evidence="7">
    <location>
        <begin position="23"/>
        <end position="259"/>
    </location>
</feature>
<dbReference type="Gene3D" id="2.170.140.10">
    <property type="entry name" value="Chitin binding domain"/>
    <property type="match status" value="2"/>
</dbReference>
<dbReference type="PANTHER" id="PTHR23301:SF0">
    <property type="entry name" value="CHITIN-BINDING TYPE-2 DOMAIN-CONTAINING PROTEIN-RELATED"/>
    <property type="match status" value="1"/>
</dbReference>
<dbReference type="PROSITE" id="PS50940">
    <property type="entry name" value="CHIT_BIND_II"/>
    <property type="match status" value="2"/>
</dbReference>
<reference evidence="10" key="1">
    <citation type="submission" date="2025-08" db="UniProtKB">
        <authorList>
            <consortium name="RefSeq"/>
        </authorList>
    </citation>
    <scope>IDENTIFICATION</scope>
    <source>
        <tissue evidence="10">Whole sample</tissue>
    </source>
</reference>